<reference evidence="3" key="5">
    <citation type="submission" date="2018-04" db="UniProtKB">
        <authorList>
            <consortium name="EnsemblFungi"/>
        </authorList>
    </citation>
    <scope>IDENTIFICATION</scope>
    <source>
        <strain evidence="3">R3-111a-1</strain>
    </source>
</reference>
<name>J3NW47_GAET3</name>
<evidence type="ECO:0000313" key="3">
    <source>
        <dbReference type="EnsemblFungi" id="EJT75579"/>
    </source>
</evidence>
<reference evidence="3" key="4">
    <citation type="journal article" date="2015" name="G3 (Bethesda)">
        <title>Genome sequences of three phytopathogenic species of the Magnaporthaceae family of fungi.</title>
        <authorList>
            <person name="Okagaki L.H."/>
            <person name="Nunes C.C."/>
            <person name="Sailsbery J."/>
            <person name="Clay B."/>
            <person name="Brown D."/>
            <person name="John T."/>
            <person name="Oh Y."/>
            <person name="Young N."/>
            <person name="Fitzgerald M."/>
            <person name="Haas B.J."/>
            <person name="Zeng Q."/>
            <person name="Young S."/>
            <person name="Adiconis X."/>
            <person name="Fan L."/>
            <person name="Levin J.Z."/>
            <person name="Mitchell T.K."/>
            <person name="Okubara P.A."/>
            <person name="Farman M.L."/>
            <person name="Kohn L.M."/>
            <person name="Birren B."/>
            <person name="Ma L.-J."/>
            <person name="Dean R.A."/>
        </authorList>
    </citation>
    <scope>NUCLEOTIDE SEQUENCE</scope>
    <source>
        <strain evidence="3">R3-111a-1</strain>
    </source>
</reference>
<keyword evidence="4" id="KW-1185">Reference proteome</keyword>
<feature type="region of interest" description="Disordered" evidence="1">
    <location>
        <begin position="1"/>
        <end position="47"/>
    </location>
</feature>
<sequence>MLRRVVGPESGLSDRWASRKSRDTAVPSWSRTEGVQRREGSVAQERSALRAARSGTEAGIEAGMGALRGVGPAVGMQSEKPDGVNGHAPELEVSQEAETLGRTWKGTVLSAPTWKFGTKSCNEAQDLGRMESVG</sequence>
<reference evidence="2" key="3">
    <citation type="submission" date="2010-09" db="EMBL/GenBank/DDBJ databases">
        <title>Annotation of Gaeumannomyces graminis var. tritici R3-111a-1.</title>
        <authorList>
            <consortium name="The Broad Institute Genome Sequencing Platform"/>
            <person name="Ma L.-J."/>
            <person name="Dead R."/>
            <person name="Young S.K."/>
            <person name="Zeng Q."/>
            <person name="Gargeya S."/>
            <person name="Fitzgerald M."/>
            <person name="Haas B."/>
            <person name="Abouelleil A."/>
            <person name="Alvarado L."/>
            <person name="Arachchi H.M."/>
            <person name="Berlin A."/>
            <person name="Brown A."/>
            <person name="Chapman S.B."/>
            <person name="Chen Z."/>
            <person name="Dunbar C."/>
            <person name="Freedman E."/>
            <person name="Gearin G."/>
            <person name="Gellesch M."/>
            <person name="Goldberg J."/>
            <person name="Griggs A."/>
            <person name="Gujja S."/>
            <person name="Heiman D."/>
            <person name="Howarth C."/>
            <person name="Larson L."/>
            <person name="Lui A."/>
            <person name="MacDonald P.J.P."/>
            <person name="Mehta T."/>
            <person name="Montmayeur A."/>
            <person name="Murphy C."/>
            <person name="Neiman D."/>
            <person name="Pearson M."/>
            <person name="Priest M."/>
            <person name="Roberts A."/>
            <person name="Saif S."/>
            <person name="Shea T."/>
            <person name="Shenoy N."/>
            <person name="Sisk P."/>
            <person name="Stolte C."/>
            <person name="Sykes S."/>
            <person name="Yandava C."/>
            <person name="Wortman J."/>
            <person name="Nusbaum C."/>
            <person name="Birren B."/>
        </authorList>
    </citation>
    <scope>NUCLEOTIDE SEQUENCE</scope>
    <source>
        <strain evidence="2">R3-111a-1</strain>
    </source>
</reference>
<dbReference type="GeneID" id="20345970"/>
<gene>
    <name evidence="3" type="primary">20345970</name>
    <name evidence="2" type="ORF">GGTG_05512</name>
</gene>
<protein>
    <submittedName>
        <fullName evidence="2 3">Uncharacterized protein</fullName>
    </submittedName>
</protein>
<evidence type="ECO:0000313" key="4">
    <source>
        <dbReference type="Proteomes" id="UP000006039"/>
    </source>
</evidence>
<organism evidence="2">
    <name type="scientific">Gaeumannomyces tritici (strain R3-111a-1)</name>
    <name type="common">Wheat and barley take-all root rot fungus</name>
    <name type="synonym">Gaeumannomyces graminis var. tritici</name>
    <dbReference type="NCBI Taxonomy" id="644352"/>
    <lineage>
        <taxon>Eukaryota</taxon>
        <taxon>Fungi</taxon>
        <taxon>Dikarya</taxon>
        <taxon>Ascomycota</taxon>
        <taxon>Pezizomycotina</taxon>
        <taxon>Sordariomycetes</taxon>
        <taxon>Sordariomycetidae</taxon>
        <taxon>Magnaporthales</taxon>
        <taxon>Magnaporthaceae</taxon>
        <taxon>Gaeumannomyces</taxon>
    </lineage>
</organism>
<dbReference type="Proteomes" id="UP000006039">
    <property type="component" value="Unassembled WGS sequence"/>
</dbReference>
<dbReference type="RefSeq" id="XP_009221579.1">
    <property type="nucleotide sequence ID" value="XM_009223315.1"/>
</dbReference>
<evidence type="ECO:0000313" key="2">
    <source>
        <dbReference type="EMBL" id="EJT75579.1"/>
    </source>
</evidence>
<dbReference type="VEuPathDB" id="FungiDB:GGTG_05512"/>
<dbReference type="AlphaFoldDB" id="J3NW47"/>
<proteinExistence type="predicted"/>
<evidence type="ECO:0000256" key="1">
    <source>
        <dbReference type="SAM" id="MobiDB-lite"/>
    </source>
</evidence>
<dbReference type="HOGENOM" id="CLU_1896343_0_0_1"/>
<dbReference type="EnsemblFungi" id="EJT75579">
    <property type="protein sequence ID" value="EJT75579"/>
    <property type="gene ID" value="GGTG_05512"/>
</dbReference>
<accession>J3NW47</accession>
<dbReference type="EMBL" id="GL385397">
    <property type="protein sequence ID" value="EJT75579.1"/>
    <property type="molecule type" value="Genomic_DNA"/>
</dbReference>
<reference evidence="4" key="1">
    <citation type="submission" date="2010-07" db="EMBL/GenBank/DDBJ databases">
        <title>The genome sequence of Gaeumannomyces graminis var. tritici strain R3-111a-1.</title>
        <authorList>
            <consortium name="The Broad Institute Genome Sequencing Platform"/>
            <person name="Ma L.-J."/>
            <person name="Dead R."/>
            <person name="Young S."/>
            <person name="Zeng Q."/>
            <person name="Koehrsen M."/>
            <person name="Alvarado L."/>
            <person name="Berlin A."/>
            <person name="Chapman S.B."/>
            <person name="Chen Z."/>
            <person name="Freedman E."/>
            <person name="Gellesch M."/>
            <person name="Goldberg J."/>
            <person name="Griggs A."/>
            <person name="Gujja S."/>
            <person name="Heilman E.R."/>
            <person name="Heiman D."/>
            <person name="Hepburn T."/>
            <person name="Howarth C."/>
            <person name="Jen D."/>
            <person name="Larson L."/>
            <person name="Mehta T."/>
            <person name="Neiman D."/>
            <person name="Pearson M."/>
            <person name="Roberts A."/>
            <person name="Saif S."/>
            <person name="Shea T."/>
            <person name="Shenoy N."/>
            <person name="Sisk P."/>
            <person name="Stolte C."/>
            <person name="Sykes S."/>
            <person name="Walk T."/>
            <person name="White J."/>
            <person name="Yandava C."/>
            <person name="Haas B."/>
            <person name="Nusbaum C."/>
            <person name="Birren B."/>
        </authorList>
    </citation>
    <scope>NUCLEOTIDE SEQUENCE [LARGE SCALE GENOMIC DNA]</scope>
    <source>
        <strain evidence="4">R3-111a-1</strain>
    </source>
</reference>
<reference evidence="2" key="2">
    <citation type="submission" date="2010-07" db="EMBL/GenBank/DDBJ databases">
        <authorList>
            <consortium name="The Broad Institute Genome Sequencing Platform"/>
            <consortium name="Broad Institute Genome Sequencing Center for Infectious Disease"/>
            <person name="Ma L.-J."/>
            <person name="Dead R."/>
            <person name="Young S."/>
            <person name="Zeng Q."/>
            <person name="Koehrsen M."/>
            <person name="Alvarado L."/>
            <person name="Berlin A."/>
            <person name="Chapman S.B."/>
            <person name="Chen Z."/>
            <person name="Freedman E."/>
            <person name="Gellesch M."/>
            <person name="Goldberg J."/>
            <person name="Griggs A."/>
            <person name="Gujja S."/>
            <person name="Heilman E.R."/>
            <person name="Heiman D."/>
            <person name="Hepburn T."/>
            <person name="Howarth C."/>
            <person name="Jen D."/>
            <person name="Larson L."/>
            <person name="Mehta T."/>
            <person name="Neiman D."/>
            <person name="Pearson M."/>
            <person name="Roberts A."/>
            <person name="Saif S."/>
            <person name="Shea T."/>
            <person name="Shenoy N."/>
            <person name="Sisk P."/>
            <person name="Stolte C."/>
            <person name="Sykes S."/>
            <person name="Walk T."/>
            <person name="White J."/>
            <person name="Yandava C."/>
            <person name="Haas B."/>
            <person name="Nusbaum C."/>
            <person name="Birren B."/>
        </authorList>
    </citation>
    <scope>NUCLEOTIDE SEQUENCE</scope>
    <source>
        <strain evidence="2">R3-111a-1</strain>
    </source>
</reference>